<dbReference type="Proteomes" id="UP000008177">
    <property type="component" value="Unplaced contigs"/>
</dbReference>
<reference evidence="2" key="1">
    <citation type="journal article" date="2011" name="PLoS Genet.">
        <title>Genomic analysis of the necrotrophic fungal pathogens Sclerotinia sclerotiorum and Botrytis cinerea.</title>
        <authorList>
            <person name="Amselem J."/>
            <person name="Cuomo C.A."/>
            <person name="van Kan J.A."/>
            <person name="Viaud M."/>
            <person name="Benito E.P."/>
            <person name="Couloux A."/>
            <person name="Coutinho P.M."/>
            <person name="de Vries R.P."/>
            <person name="Dyer P.S."/>
            <person name="Fillinger S."/>
            <person name="Fournier E."/>
            <person name="Gout L."/>
            <person name="Hahn M."/>
            <person name="Kohn L."/>
            <person name="Lapalu N."/>
            <person name="Plummer K.M."/>
            <person name="Pradier J.M."/>
            <person name="Quevillon E."/>
            <person name="Sharon A."/>
            <person name="Simon A."/>
            <person name="ten Have A."/>
            <person name="Tudzynski B."/>
            <person name="Tudzynski P."/>
            <person name="Wincker P."/>
            <person name="Andrew M."/>
            <person name="Anthouard V."/>
            <person name="Beever R.E."/>
            <person name="Beffa R."/>
            <person name="Benoit I."/>
            <person name="Bouzid O."/>
            <person name="Brault B."/>
            <person name="Chen Z."/>
            <person name="Choquer M."/>
            <person name="Collemare J."/>
            <person name="Cotton P."/>
            <person name="Danchin E.G."/>
            <person name="Da Silva C."/>
            <person name="Gautier A."/>
            <person name="Giraud C."/>
            <person name="Giraud T."/>
            <person name="Gonzalez C."/>
            <person name="Grossetete S."/>
            <person name="Guldener U."/>
            <person name="Henrissat B."/>
            <person name="Howlett B.J."/>
            <person name="Kodira C."/>
            <person name="Kretschmer M."/>
            <person name="Lappartient A."/>
            <person name="Leroch M."/>
            <person name="Levis C."/>
            <person name="Mauceli E."/>
            <person name="Neuveglise C."/>
            <person name="Oeser B."/>
            <person name="Pearson M."/>
            <person name="Poulain J."/>
            <person name="Poussereau N."/>
            <person name="Quesneville H."/>
            <person name="Rascle C."/>
            <person name="Schumacher J."/>
            <person name="Segurens B."/>
            <person name="Sexton A."/>
            <person name="Silva E."/>
            <person name="Sirven C."/>
            <person name="Soanes D.M."/>
            <person name="Talbot N.J."/>
            <person name="Templeton M."/>
            <person name="Yandava C."/>
            <person name="Yarden O."/>
            <person name="Zeng Q."/>
            <person name="Rollins J.A."/>
            <person name="Lebrun M.H."/>
            <person name="Dickman M."/>
        </authorList>
    </citation>
    <scope>NUCLEOTIDE SEQUENCE [LARGE SCALE GENOMIC DNA]</scope>
    <source>
        <strain evidence="2">T4</strain>
    </source>
</reference>
<dbReference type="EMBL" id="FQ790352">
    <property type="protein sequence ID" value="CCD54812.1"/>
    <property type="molecule type" value="Genomic_DNA"/>
</dbReference>
<dbReference type="HOGENOM" id="CLU_3142932_0_0_1"/>
<dbReference type="AlphaFoldDB" id="G2YTQ2"/>
<gene>
    <name evidence="1" type="ORF">BofuT4_uP161010.1</name>
</gene>
<organism evidence="1 2">
    <name type="scientific">Botryotinia fuckeliana (strain T4)</name>
    <name type="common">Noble rot fungus</name>
    <name type="synonym">Botrytis cinerea</name>
    <dbReference type="NCBI Taxonomy" id="999810"/>
    <lineage>
        <taxon>Eukaryota</taxon>
        <taxon>Fungi</taxon>
        <taxon>Dikarya</taxon>
        <taxon>Ascomycota</taxon>
        <taxon>Pezizomycotina</taxon>
        <taxon>Leotiomycetes</taxon>
        <taxon>Helotiales</taxon>
        <taxon>Sclerotiniaceae</taxon>
        <taxon>Botrytis</taxon>
    </lineage>
</organism>
<protein>
    <submittedName>
        <fullName evidence="1">Uncharacterized protein</fullName>
    </submittedName>
</protein>
<sequence length="49" mass="5721">MCVCIVLRIDSKAIYYGGKRIRVCDWTTSARLALGYMRELLDPLFPFKH</sequence>
<evidence type="ECO:0000313" key="1">
    <source>
        <dbReference type="EMBL" id="CCD54812.1"/>
    </source>
</evidence>
<evidence type="ECO:0000313" key="2">
    <source>
        <dbReference type="Proteomes" id="UP000008177"/>
    </source>
</evidence>
<accession>G2YTQ2</accession>
<name>G2YTQ2_BOTF4</name>
<dbReference type="InParanoid" id="G2YTQ2"/>
<proteinExistence type="predicted"/>